<protein>
    <submittedName>
        <fullName evidence="5">MarR family transcriptional regulator</fullName>
    </submittedName>
</protein>
<dbReference type="InterPro" id="IPR036390">
    <property type="entry name" value="WH_DNA-bd_sf"/>
</dbReference>
<dbReference type="SUPFAM" id="SSF46785">
    <property type="entry name" value="Winged helix' DNA-binding domain"/>
    <property type="match status" value="1"/>
</dbReference>
<accession>A0A8D5FYA9</accession>
<evidence type="ECO:0000313" key="5">
    <source>
        <dbReference type="EMBL" id="BCM24272.1"/>
    </source>
</evidence>
<dbReference type="CDD" id="cd00090">
    <property type="entry name" value="HTH_ARSR"/>
    <property type="match status" value="1"/>
</dbReference>
<keyword evidence="2" id="KW-0238">DNA-binding</keyword>
<reference evidence="5" key="1">
    <citation type="journal article" date="2021" name="Arch. Microbiol.">
        <title>Methyloradius palustris gen. nov., sp. nov., a methanol-oxidizing bacterium isolated from snow.</title>
        <authorList>
            <person name="Miyadera T."/>
            <person name="Kojima H."/>
            <person name="Fukui M."/>
        </authorList>
    </citation>
    <scope>NUCLEOTIDE SEQUENCE</scope>
    <source>
        <strain evidence="5">Zm11</strain>
    </source>
</reference>
<proteinExistence type="predicted"/>
<feature type="domain" description="HTH marR-type" evidence="4">
    <location>
        <begin position="42"/>
        <end position="174"/>
    </location>
</feature>
<dbReference type="Gene3D" id="1.10.10.10">
    <property type="entry name" value="Winged helix-like DNA-binding domain superfamily/Winged helix DNA-binding domain"/>
    <property type="match status" value="1"/>
</dbReference>
<gene>
    <name evidence="5" type="ORF">ZMTM_05310</name>
</gene>
<dbReference type="InterPro" id="IPR036388">
    <property type="entry name" value="WH-like_DNA-bd_sf"/>
</dbReference>
<dbReference type="Proteomes" id="UP000826722">
    <property type="component" value="Chromosome"/>
</dbReference>
<dbReference type="GO" id="GO:0003700">
    <property type="term" value="F:DNA-binding transcription factor activity"/>
    <property type="evidence" value="ECO:0007669"/>
    <property type="project" value="InterPro"/>
</dbReference>
<dbReference type="EMBL" id="AP024110">
    <property type="protein sequence ID" value="BCM24272.1"/>
    <property type="molecule type" value="Genomic_DNA"/>
</dbReference>
<dbReference type="InterPro" id="IPR011991">
    <property type="entry name" value="ArsR-like_HTH"/>
</dbReference>
<dbReference type="InterPro" id="IPR000835">
    <property type="entry name" value="HTH_MarR-typ"/>
</dbReference>
<dbReference type="RefSeq" id="WP_221764818.1">
    <property type="nucleotide sequence ID" value="NZ_AP024110.1"/>
</dbReference>
<dbReference type="InterPro" id="IPR023187">
    <property type="entry name" value="Tscrpt_reg_MarR-type_CS"/>
</dbReference>
<organism evidence="5 6">
    <name type="scientific">Methyloradius palustris</name>
    <dbReference type="NCBI Taxonomy" id="2778876"/>
    <lineage>
        <taxon>Bacteria</taxon>
        <taxon>Pseudomonadati</taxon>
        <taxon>Pseudomonadota</taxon>
        <taxon>Betaproteobacteria</taxon>
        <taxon>Nitrosomonadales</taxon>
        <taxon>Methylophilaceae</taxon>
        <taxon>Methyloradius</taxon>
    </lineage>
</organism>
<dbReference type="PANTHER" id="PTHR42756:SF1">
    <property type="entry name" value="TRANSCRIPTIONAL REPRESSOR OF EMRAB OPERON"/>
    <property type="match status" value="1"/>
</dbReference>
<keyword evidence="6" id="KW-1185">Reference proteome</keyword>
<dbReference type="GO" id="GO:0003677">
    <property type="term" value="F:DNA binding"/>
    <property type="evidence" value="ECO:0007669"/>
    <property type="project" value="UniProtKB-KW"/>
</dbReference>
<dbReference type="KEGG" id="mpau:ZMTM_05310"/>
<evidence type="ECO:0000256" key="3">
    <source>
        <dbReference type="ARBA" id="ARBA00023163"/>
    </source>
</evidence>
<dbReference type="PROSITE" id="PS50995">
    <property type="entry name" value="HTH_MARR_2"/>
    <property type="match status" value="1"/>
</dbReference>
<evidence type="ECO:0000256" key="1">
    <source>
        <dbReference type="ARBA" id="ARBA00023015"/>
    </source>
</evidence>
<dbReference type="PRINTS" id="PR00598">
    <property type="entry name" value="HTHMARR"/>
</dbReference>
<evidence type="ECO:0000313" key="6">
    <source>
        <dbReference type="Proteomes" id="UP000826722"/>
    </source>
</evidence>
<dbReference type="Pfam" id="PF01047">
    <property type="entry name" value="MarR"/>
    <property type="match status" value="1"/>
</dbReference>
<dbReference type="PANTHER" id="PTHR42756">
    <property type="entry name" value="TRANSCRIPTIONAL REGULATOR, MARR"/>
    <property type="match status" value="1"/>
</dbReference>
<name>A0A8D5FYA9_9PROT</name>
<evidence type="ECO:0000256" key="2">
    <source>
        <dbReference type="ARBA" id="ARBA00023125"/>
    </source>
</evidence>
<dbReference type="AlphaFoldDB" id="A0A8D5FYA9"/>
<evidence type="ECO:0000259" key="4">
    <source>
        <dbReference type="PROSITE" id="PS50995"/>
    </source>
</evidence>
<dbReference type="SMART" id="SM00347">
    <property type="entry name" value="HTH_MARR"/>
    <property type="match status" value="1"/>
</dbReference>
<sequence>MMINKTTPFDSDLNSSDVEVNDAGLAAVGPLEFYNGHNYVIEESIGYLIKHAQLALNRTIDTKMAGIDLTALQWAPLLLIAHGKGRTAAELSRCSGVDTSTMTRMLDRLESKGLICRNRCEKDRRIIYLELTDTGKEFAAKVPYVIAESFNHHLRGFTNEEVNTLKSLLRRIKANEES</sequence>
<keyword evidence="1" id="KW-0805">Transcription regulation</keyword>
<dbReference type="PROSITE" id="PS01117">
    <property type="entry name" value="HTH_MARR_1"/>
    <property type="match status" value="1"/>
</dbReference>
<keyword evidence="3" id="KW-0804">Transcription</keyword>